<dbReference type="InterPro" id="IPR011992">
    <property type="entry name" value="EF-hand-dom_pair"/>
</dbReference>
<comment type="caution">
    <text evidence="1">The sequence shown here is derived from an EMBL/GenBank/DDBJ whole genome shotgun (WGS) entry which is preliminary data.</text>
</comment>
<keyword evidence="2" id="KW-1185">Reference proteome</keyword>
<evidence type="ECO:0000313" key="2">
    <source>
        <dbReference type="Proteomes" id="UP000615755"/>
    </source>
</evidence>
<organism evidence="1 2">
    <name type="scientific">Pseudoalteromonas aurantia 208</name>
    <dbReference type="NCBI Taxonomy" id="1314867"/>
    <lineage>
        <taxon>Bacteria</taxon>
        <taxon>Pseudomonadati</taxon>
        <taxon>Pseudomonadota</taxon>
        <taxon>Gammaproteobacteria</taxon>
        <taxon>Alteromonadales</taxon>
        <taxon>Pseudoalteromonadaceae</taxon>
        <taxon>Pseudoalteromonas</taxon>
    </lineage>
</organism>
<dbReference type="PROSITE" id="PS00018">
    <property type="entry name" value="EF_HAND_1"/>
    <property type="match status" value="1"/>
</dbReference>
<name>A0ABR9EHZ4_9GAMM</name>
<gene>
    <name evidence="1" type="ORF">PAUR_b0688</name>
</gene>
<protein>
    <recommendedName>
        <fullName evidence="3">Calmodulin</fullName>
    </recommendedName>
</protein>
<reference evidence="1 2" key="1">
    <citation type="submission" date="2015-03" db="EMBL/GenBank/DDBJ databases">
        <title>Genome sequence of Pseudoalteromonas aurantia.</title>
        <authorList>
            <person name="Xie B.-B."/>
            <person name="Rong J.-C."/>
            <person name="Qin Q.-L."/>
            <person name="Zhang Y.-Z."/>
        </authorList>
    </citation>
    <scope>NUCLEOTIDE SEQUENCE [LARGE SCALE GENOMIC DNA]</scope>
    <source>
        <strain evidence="1 2">208</strain>
    </source>
</reference>
<dbReference type="SUPFAM" id="SSF47473">
    <property type="entry name" value="EF-hand"/>
    <property type="match status" value="1"/>
</dbReference>
<dbReference type="RefSeq" id="WP_192509688.1">
    <property type="nucleotide sequence ID" value="NZ_AQGV01000015.1"/>
</dbReference>
<dbReference type="EMBL" id="AQGV01000015">
    <property type="protein sequence ID" value="MBE0370615.1"/>
    <property type="molecule type" value="Genomic_DNA"/>
</dbReference>
<dbReference type="Proteomes" id="UP000615755">
    <property type="component" value="Unassembled WGS sequence"/>
</dbReference>
<evidence type="ECO:0000313" key="1">
    <source>
        <dbReference type="EMBL" id="MBE0370615.1"/>
    </source>
</evidence>
<dbReference type="Gene3D" id="1.10.238.10">
    <property type="entry name" value="EF-hand"/>
    <property type="match status" value="3"/>
</dbReference>
<proteinExistence type="predicted"/>
<dbReference type="InterPro" id="IPR018247">
    <property type="entry name" value="EF_Hand_1_Ca_BS"/>
</dbReference>
<sequence length="205" mass="22212">MKLSIINIALIGTALTALTLSNPVDARKGGKSKKKTPEIMFARIDVDESTTITLDELLANIDSRAQKKLDKADTDTSSEIELSEFLAKKRNQTDLSTYAAAIVQCVQDAKDASGDNNITVPDVDKFASPEDKFSALDTDVNGGLSLSEITSAMTTHRTDTFTAMDSDTSNDVTLDEFTVYFEGKKATRMAVKTCINELVDDSDPV</sequence>
<accession>A0ABR9EHZ4</accession>
<evidence type="ECO:0008006" key="3">
    <source>
        <dbReference type="Google" id="ProtNLM"/>
    </source>
</evidence>